<evidence type="ECO:0000313" key="7">
    <source>
        <dbReference type="EMBL" id="BCA28166.1"/>
    </source>
</evidence>
<accession>A0A679GBU4</accession>
<dbReference type="Gene3D" id="3.30.70.270">
    <property type="match status" value="1"/>
</dbReference>
<dbReference type="InterPro" id="IPR052155">
    <property type="entry name" value="Biofilm_reg_signaling"/>
</dbReference>
<evidence type="ECO:0000256" key="3">
    <source>
        <dbReference type="SAM" id="Coils"/>
    </source>
</evidence>
<proteinExistence type="predicted"/>
<evidence type="ECO:0000256" key="2">
    <source>
        <dbReference type="ARBA" id="ARBA00004533"/>
    </source>
</evidence>
<dbReference type="InterPro" id="IPR000160">
    <property type="entry name" value="GGDEF_dom"/>
</dbReference>
<dbReference type="SUPFAM" id="SSF55785">
    <property type="entry name" value="PYP-like sensor domain (PAS domain)"/>
    <property type="match status" value="2"/>
</dbReference>
<dbReference type="InterPro" id="IPR000700">
    <property type="entry name" value="PAS-assoc_C"/>
</dbReference>
<sequence length="540" mass="60648">MTPPATSFTPLLHLVRRFFRVRAAALLSAEGLLACDGLPAEQVVAACHGQSPELRALHHQPLPGTDARLILLDTAPLADDLDTTALADFARLAAELLDQQQRLQRMQDETTALKENEQRLALAVAGSGTGIWDRDVVNGRIHYSPGWKSMLGYAVGEISDRIEDSYGRIHPDDLDYVRRTMLDHFEQRTPDYQVEHRLQRKDGSYIWVSSRGKVVERDEQGRALRMIGTTTDITEMKRMARRLEQNIELLTDLTNEIPGMVFQYLRHPDGSGEYRYVSAGSLDIYGLSPEQVKVGRERILALIHPDDLPGYLNALETSAMALTPWHREYRVCLASGEVGWRLGNAHPKRLGDGSVLWHGFITDISEQKRIEAELQALAITDFLTQLPNRRHFMTRLEEQLARLQRPGNSGAALLMFDLDHFKGINDRWGHSAGDEALRHFAALLSEQMRRVDFAGRMGGEEFAVVLNDADHRSAMVFAQRLQQRLEDVPLLYQGERIPLTVSIGITTLGADDITAAGALSRSDMALYRAKAEGRNRIEVH</sequence>
<dbReference type="EMBL" id="AP022642">
    <property type="protein sequence ID" value="BCA28166.1"/>
    <property type="molecule type" value="Genomic_DNA"/>
</dbReference>
<dbReference type="CDD" id="cd01949">
    <property type="entry name" value="GGDEF"/>
    <property type="match status" value="1"/>
</dbReference>
<dbReference type="SMART" id="SM00267">
    <property type="entry name" value="GGDEF"/>
    <property type="match status" value="1"/>
</dbReference>
<dbReference type="NCBIfam" id="TIGR00254">
    <property type="entry name" value="GGDEF"/>
    <property type="match status" value="1"/>
</dbReference>
<dbReference type="InterPro" id="IPR029787">
    <property type="entry name" value="Nucleotide_cyclase"/>
</dbReference>
<organism evidence="7 8">
    <name type="scientific">Metapseudomonas otitidis</name>
    <dbReference type="NCBI Taxonomy" id="319939"/>
    <lineage>
        <taxon>Bacteria</taxon>
        <taxon>Pseudomonadati</taxon>
        <taxon>Pseudomonadota</taxon>
        <taxon>Gammaproteobacteria</taxon>
        <taxon>Pseudomonadales</taxon>
        <taxon>Pseudomonadaceae</taxon>
        <taxon>Metapseudomonas</taxon>
    </lineage>
</organism>
<dbReference type="PROSITE" id="PS50113">
    <property type="entry name" value="PAC"/>
    <property type="match status" value="2"/>
</dbReference>
<dbReference type="KEGG" id="poj:PtoMrB4_21430"/>
<dbReference type="InterPro" id="IPR035965">
    <property type="entry name" value="PAS-like_dom_sf"/>
</dbReference>
<dbReference type="InterPro" id="IPR001610">
    <property type="entry name" value="PAC"/>
</dbReference>
<dbReference type="InterPro" id="IPR013655">
    <property type="entry name" value="PAS_fold_3"/>
</dbReference>
<feature type="domain" description="PAC" evidence="5">
    <location>
        <begin position="325"/>
        <end position="376"/>
    </location>
</feature>
<dbReference type="InterPro" id="IPR043128">
    <property type="entry name" value="Rev_trsase/Diguanyl_cyclase"/>
</dbReference>
<dbReference type="Gene3D" id="3.30.450.20">
    <property type="entry name" value="PAS domain"/>
    <property type="match status" value="2"/>
</dbReference>
<feature type="domain" description="PAC" evidence="5">
    <location>
        <begin position="192"/>
        <end position="245"/>
    </location>
</feature>
<evidence type="ECO:0000259" key="4">
    <source>
        <dbReference type="PROSITE" id="PS50112"/>
    </source>
</evidence>
<evidence type="ECO:0000259" key="5">
    <source>
        <dbReference type="PROSITE" id="PS50113"/>
    </source>
</evidence>
<evidence type="ECO:0000313" key="8">
    <source>
        <dbReference type="Proteomes" id="UP000501237"/>
    </source>
</evidence>
<dbReference type="GO" id="GO:0003824">
    <property type="term" value="F:catalytic activity"/>
    <property type="evidence" value="ECO:0007669"/>
    <property type="project" value="UniProtKB-ARBA"/>
</dbReference>
<dbReference type="CDD" id="cd00130">
    <property type="entry name" value="PAS"/>
    <property type="match status" value="2"/>
</dbReference>
<comment type="cofactor">
    <cofactor evidence="1">
        <name>Mg(2+)</name>
        <dbReference type="ChEBI" id="CHEBI:18420"/>
    </cofactor>
</comment>
<dbReference type="SUPFAM" id="SSF55073">
    <property type="entry name" value="Nucleotide cyclase"/>
    <property type="match status" value="1"/>
</dbReference>
<keyword evidence="3" id="KW-0175">Coiled coil</keyword>
<dbReference type="NCBIfam" id="TIGR00229">
    <property type="entry name" value="sensory_box"/>
    <property type="match status" value="1"/>
</dbReference>
<reference evidence="7 8" key="1">
    <citation type="journal article" date="2020" name="Microbiol. Resour. Announc.">
        <title>Complete genome sequence of Pseudomonas otitidis strain MrB4, isolated from Lake Biwa in Japan.</title>
        <authorList>
            <person name="Miyazaki K."/>
            <person name="Hase E."/>
            <person name="Maruya T."/>
        </authorList>
    </citation>
    <scope>NUCLEOTIDE SEQUENCE [LARGE SCALE GENOMIC DNA]</scope>
    <source>
        <strain evidence="7 8">MrB4</strain>
    </source>
</reference>
<dbReference type="RefSeq" id="WP_416641020.1">
    <property type="nucleotide sequence ID" value="NZ_JBLUTW010000028.1"/>
</dbReference>
<dbReference type="PROSITE" id="PS50887">
    <property type="entry name" value="GGDEF"/>
    <property type="match status" value="1"/>
</dbReference>
<dbReference type="FunFam" id="3.30.70.270:FF:000001">
    <property type="entry name" value="Diguanylate cyclase domain protein"/>
    <property type="match status" value="1"/>
</dbReference>
<name>A0A679GBU4_9GAMM</name>
<gene>
    <name evidence="7" type="ORF">PtoMrB4_21430</name>
</gene>
<dbReference type="Pfam" id="PF08447">
    <property type="entry name" value="PAS_3"/>
    <property type="match status" value="2"/>
</dbReference>
<feature type="domain" description="PAS" evidence="4">
    <location>
        <begin position="116"/>
        <end position="188"/>
    </location>
</feature>
<dbReference type="PANTHER" id="PTHR44757">
    <property type="entry name" value="DIGUANYLATE CYCLASE DGCP"/>
    <property type="match status" value="1"/>
</dbReference>
<evidence type="ECO:0008006" key="9">
    <source>
        <dbReference type="Google" id="ProtNLM"/>
    </source>
</evidence>
<comment type="subcellular location">
    <subcellularLocation>
        <location evidence="2">Cell inner membrane</location>
    </subcellularLocation>
</comment>
<dbReference type="SMART" id="SM00091">
    <property type="entry name" value="PAS"/>
    <property type="match status" value="2"/>
</dbReference>
<dbReference type="InterPro" id="IPR000014">
    <property type="entry name" value="PAS"/>
</dbReference>
<dbReference type="PANTHER" id="PTHR44757:SF2">
    <property type="entry name" value="BIOFILM ARCHITECTURE MAINTENANCE PROTEIN MBAA"/>
    <property type="match status" value="1"/>
</dbReference>
<protein>
    <recommendedName>
        <fullName evidence="9">PAS domain S-box-containing protein/diguanylate cyclase (GGDEF) domain-containing protein</fullName>
    </recommendedName>
</protein>
<evidence type="ECO:0000256" key="1">
    <source>
        <dbReference type="ARBA" id="ARBA00001946"/>
    </source>
</evidence>
<dbReference type="Proteomes" id="UP000501237">
    <property type="component" value="Chromosome"/>
</dbReference>
<feature type="domain" description="GGDEF" evidence="6">
    <location>
        <begin position="409"/>
        <end position="540"/>
    </location>
</feature>
<feature type="coiled-coil region" evidence="3">
    <location>
        <begin position="89"/>
        <end position="116"/>
    </location>
</feature>
<dbReference type="GO" id="GO:0005886">
    <property type="term" value="C:plasma membrane"/>
    <property type="evidence" value="ECO:0007669"/>
    <property type="project" value="UniProtKB-SubCell"/>
</dbReference>
<dbReference type="PROSITE" id="PS50112">
    <property type="entry name" value="PAS"/>
    <property type="match status" value="2"/>
</dbReference>
<dbReference type="SMART" id="SM00086">
    <property type="entry name" value="PAC"/>
    <property type="match status" value="2"/>
</dbReference>
<dbReference type="AlphaFoldDB" id="A0A679GBU4"/>
<dbReference type="Pfam" id="PF00990">
    <property type="entry name" value="GGDEF"/>
    <property type="match status" value="1"/>
</dbReference>
<evidence type="ECO:0000259" key="6">
    <source>
        <dbReference type="PROSITE" id="PS50887"/>
    </source>
</evidence>
<feature type="domain" description="PAS" evidence="4">
    <location>
        <begin position="269"/>
        <end position="316"/>
    </location>
</feature>